<dbReference type="PROSITE" id="PS01035">
    <property type="entry name" value="PTS_EIIB_TYPE_1_CYS"/>
    <property type="match status" value="1"/>
</dbReference>
<dbReference type="InterPro" id="IPR003352">
    <property type="entry name" value="PTS_EIIC"/>
</dbReference>
<evidence type="ECO:0000256" key="2">
    <source>
        <dbReference type="ARBA" id="ARBA00022448"/>
    </source>
</evidence>
<evidence type="ECO:0000259" key="14">
    <source>
        <dbReference type="PROSITE" id="PS51103"/>
    </source>
</evidence>
<feature type="transmembrane region" description="Helical" evidence="12">
    <location>
        <begin position="180"/>
        <end position="197"/>
    </location>
</feature>
<dbReference type="InterPro" id="IPR001996">
    <property type="entry name" value="PTS_IIB_1"/>
</dbReference>
<comment type="caution">
    <text evidence="15">The sequence shown here is derived from an EMBL/GenBank/DDBJ whole genome shotgun (WGS) entry which is preliminary data.</text>
</comment>
<keyword evidence="7 12" id="KW-0812">Transmembrane</keyword>
<dbReference type="CDD" id="cd00212">
    <property type="entry name" value="PTS_IIB_glc"/>
    <property type="match status" value="1"/>
</dbReference>
<evidence type="ECO:0000313" key="15">
    <source>
        <dbReference type="EMBL" id="MCS4487350.1"/>
    </source>
</evidence>
<dbReference type="PROSITE" id="PS51103">
    <property type="entry name" value="PTS_EIIC_TYPE_1"/>
    <property type="match status" value="1"/>
</dbReference>
<feature type="transmembrane region" description="Helical" evidence="12">
    <location>
        <begin position="259"/>
        <end position="278"/>
    </location>
</feature>
<keyword evidence="6" id="KW-0598">Phosphotransferase system</keyword>
<feature type="active site" description="Phosphocysteine intermediate; for EIIB activity" evidence="11">
    <location>
        <position position="27"/>
    </location>
</feature>
<dbReference type="PANTHER" id="PTHR30175:SF4">
    <property type="entry name" value="PTS SYSTEM TREHALOSE-SPECIFIC EIIBC COMPONENT"/>
    <property type="match status" value="1"/>
</dbReference>
<dbReference type="InterPro" id="IPR011296">
    <property type="entry name" value="PTS_IIBC_treh"/>
</dbReference>
<dbReference type="RefSeq" id="WP_259201205.1">
    <property type="nucleotide sequence ID" value="NZ_JANUXY010000017.1"/>
</dbReference>
<dbReference type="InterPro" id="IPR036878">
    <property type="entry name" value="Glu_permease_IIB"/>
</dbReference>
<dbReference type="Proteomes" id="UP001205609">
    <property type="component" value="Unassembled WGS sequence"/>
</dbReference>
<accession>A0ABT2F684</accession>
<dbReference type="InterPro" id="IPR018113">
    <property type="entry name" value="PTrfase_EIIB_Cys"/>
</dbReference>
<evidence type="ECO:0000256" key="4">
    <source>
        <dbReference type="ARBA" id="ARBA00022597"/>
    </source>
</evidence>
<feature type="domain" description="PTS EIIC type-1" evidence="14">
    <location>
        <begin position="108"/>
        <end position="478"/>
    </location>
</feature>
<evidence type="ECO:0000256" key="1">
    <source>
        <dbReference type="ARBA" id="ARBA00004651"/>
    </source>
</evidence>
<keyword evidence="3" id="KW-1003">Cell membrane</keyword>
<keyword evidence="5 15" id="KW-0808">Transferase</keyword>
<dbReference type="NCBIfam" id="NF008236">
    <property type="entry name" value="PRK11007.1"/>
    <property type="match status" value="1"/>
</dbReference>
<feature type="transmembrane region" description="Helical" evidence="12">
    <location>
        <begin position="310"/>
        <end position="332"/>
    </location>
</feature>
<evidence type="ECO:0000256" key="11">
    <source>
        <dbReference type="PROSITE-ProRule" id="PRU00421"/>
    </source>
</evidence>
<name>A0ABT2F684_9STAP</name>
<dbReference type="PANTHER" id="PTHR30175">
    <property type="entry name" value="PHOSPHOTRANSFERASE SYSTEM TRANSPORT PROTEIN"/>
    <property type="match status" value="1"/>
</dbReference>
<protein>
    <submittedName>
        <fullName evidence="15">PTS system trehalose-specific EIIBC component</fullName>
        <ecNumber evidence="15">2.7.1.201</ecNumber>
    </submittedName>
</protein>
<evidence type="ECO:0000256" key="9">
    <source>
        <dbReference type="ARBA" id="ARBA00022989"/>
    </source>
</evidence>
<dbReference type="NCBIfam" id="TIGR00826">
    <property type="entry name" value="EIIB_glc"/>
    <property type="match status" value="1"/>
</dbReference>
<organism evidence="15 16">
    <name type="scientific">Staphylococcus americanisciuri</name>
    <dbReference type="NCBI Taxonomy" id="2973940"/>
    <lineage>
        <taxon>Bacteria</taxon>
        <taxon>Bacillati</taxon>
        <taxon>Bacillota</taxon>
        <taxon>Bacilli</taxon>
        <taxon>Bacillales</taxon>
        <taxon>Staphylococcaceae</taxon>
        <taxon>Staphylococcus</taxon>
    </lineage>
</organism>
<evidence type="ECO:0000256" key="6">
    <source>
        <dbReference type="ARBA" id="ARBA00022683"/>
    </source>
</evidence>
<dbReference type="InterPro" id="IPR050558">
    <property type="entry name" value="PTS_Sugar-Specific_Components"/>
</dbReference>
<evidence type="ECO:0000256" key="10">
    <source>
        <dbReference type="ARBA" id="ARBA00023136"/>
    </source>
</evidence>
<sequence>MAVKRTDVQDIIEAIGGPENLQSATHCVTRLRLVLNDDNQVDKDRLSDNPLVKGQFKADNQYQIVIGPGTVDEVYKVFIDETGTQAVSKEEAKAQAAKKGNPLQRLIKLLGDVFIPILPAIVTAGLLLGINNVLTMEWTKGAPSIIERFPEIADVANIINVIATTAFIFLPALVGWSAMRVFGGNPVLGIVLGLVLMHPQLLSQYEIGTAEEIPKWHIFGIAIEQLNYQGQVLPVLIAAYVLAQIEKGMNKIVPDSIKLLVVAPVALLVTGFLAFLVIGPAALWIGTGITVAVTTLFESAGWLGGAIYGLFYAPLVITGLHHMFLAVDFQLIGSPLKGTYLWPILAQSNIAQGSAALGAWYVYKKRKMTKEQGLAATSSLSGFLGVTEPAMFGVNLPLKYPFFAAIITTMLTGALIGGAGVLGSVGVGGLPAIISIHREFWGIFGIATLISMIVPAILTVILSKFSREKTKKMVDTSETQQ</sequence>
<dbReference type="Gene3D" id="3.30.1360.60">
    <property type="entry name" value="Glucose permease domain IIB"/>
    <property type="match status" value="1"/>
</dbReference>
<dbReference type="Pfam" id="PF00367">
    <property type="entry name" value="PTS_EIIB"/>
    <property type="match status" value="1"/>
</dbReference>
<proteinExistence type="predicted"/>
<dbReference type="SUPFAM" id="SSF55604">
    <property type="entry name" value="Glucose permease domain IIB"/>
    <property type="match status" value="1"/>
</dbReference>
<feature type="domain" description="PTS EIIB type-1" evidence="13">
    <location>
        <begin position="5"/>
        <end position="88"/>
    </location>
</feature>
<comment type="subcellular location">
    <subcellularLocation>
        <location evidence="1">Cell membrane</location>
        <topology evidence="1">Multi-pass membrane protein</topology>
    </subcellularLocation>
</comment>
<feature type="transmembrane region" description="Helical" evidence="12">
    <location>
        <begin position="344"/>
        <end position="363"/>
    </location>
</feature>
<dbReference type="InterPro" id="IPR013013">
    <property type="entry name" value="PTS_EIIC_1"/>
</dbReference>
<dbReference type="EC" id="2.7.1.201" evidence="15"/>
<feature type="transmembrane region" description="Helical" evidence="12">
    <location>
        <begin position="401"/>
        <end position="434"/>
    </location>
</feature>
<dbReference type="GO" id="GO:0016740">
    <property type="term" value="F:transferase activity"/>
    <property type="evidence" value="ECO:0007669"/>
    <property type="project" value="UniProtKB-KW"/>
</dbReference>
<evidence type="ECO:0000256" key="8">
    <source>
        <dbReference type="ARBA" id="ARBA00022777"/>
    </source>
</evidence>
<dbReference type="EMBL" id="JANUXY010000017">
    <property type="protein sequence ID" value="MCS4487350.1"/>
    <property type="molecule type" value="Genomic_DNA"/>
</dbReference>
<evidence type="ECO:0000256" key="7">
    <source>
        <dbReference type="ARBA" id="ARBA00022692"/>
    </source>
</evidence>
<evidence type="ECO:0000256" key="5">
    <source>
        <dbReference type="ARBA" id="ARBA00022679"/>
    </source>
</evidence>
<evidence type="ECO:0000256" key="12">
    <source>
        <dbReference type="SAM" id="Phobius"/>
    </source>
</evidence>
<keyword evidence="2" id="KW-0813">Transport</keyword>
<keyword evidence="4" id="KW-0762">Sugar transport</keyword>
<evidence type="ECO:0000256" key="3">
    <source>
        <dbReference type="ARBA" id="ARBA00022475"/>
    </source>
</evidence>
<dbReference type="PROSITE" id="PS51098">
    <property type="entry name" value="PTS_EIIB_TYPE_1"/>
    <property type="match status" value="1"/>
</dbReference>
<dbReference type="Pfam" id="PF02378">
    <property type="entry name" value="PTS_EIIC"/>
    <property type="match status" value="1"/>
</dbReference>
<feature type="transmembrane region" description="Helical" evidence="12">
    <location>
        <begin position="113"/>
        <end position="134"/>
    </location>
</feature>
<dbReference type="NCBIfam" id="TIGR01992">
    <property type="entry name" value="PTS-IIBC-Tre"/>
    <property type="match status" value="1"/>
</dbReference>
<keyword evidence="9 12" id="KW-1133">Transmembrane helix</keyword>
<keyword evidence="8" id="KW-0418">Kinase</keyword>
<feature type="transmembrane region" description="Helical" evidence="12">
    <location>
        <begin position="440"/>
        <end position="463"/>
    </location>
</feature>
<keyword evidence="10 12" id="KW-0472">Membrane</keyword>
<evidence type="ECO:0000313" key="16">
    <source>
        <dbReference type="Proteomes" id="UP001205609"/>
    </source>
</evidence>
<feature type="transmembrane region" description="Helical" evidence="12">
    <location>
        <begin position="155"/>
        <end position="174"/>
    </location>
</feature>
<evidence type="ECO:0000259" key="13">
    <source>
        <dbReference type="PROSITE" id="PS51098"/>
    </source>
</evidence>
<gene>
    <name evidence="15" type="primary">treP</name>
    <name evidence="15" type="ORF">NXS11_10805</name>
</gene>
<reference evidence="15 16" key="1">
    <citation type="journal article" date="2023" name="Int. J. Syst. Evol. Microbiol.">
        <title>Streptococcus sciuri sp. nov., Staphylococcus marylandisciuri sp. nov. and Staphylococcus americanisciuri sp. nov., isolated from faeces of eastern grey squirrel (Sciurus carolinensis).</title>
        <authorList>
            <person name="Volokhov D.V."/>
            <person name="Zagorodnyaya T.A."/>
            <person name="Furtak V.A."/>
            <person name="Nattanmai G."/>
            <person name="Randall L."/>
            <person name="Jose S."/>
            <person name="Gao Y."/>
            <person name="Eisenberg T."/>
            <person name="Delmonte P."/>
            <person name="Blom J."/>
            <person name="Mitchell K.K."/>
        </authorList>
    </citation>
    <scope>NUCLEOTIDE SEQUENCE [LARGE SCALE GENOMIC DNA]</scope>
    <source>
        <strain evidence="15 16">GRT3</strain>
    </source>
</reference>
<feature type="transmembrane region" description="Helical" evidence="12">
    <location>
        <begin position="284"/>
        <end position="303"/>
    </location>
</feature>
<keyword evidence="16" id="KW-1185">Reference proteome</keyword>